<organism evidence="1 2">
    <name type="scientific">Kibdelosporangium aridum</name>
    <dbReference type="NCBI Taxonomy" id="2030"/>
    <lineage>
        <taxon>Bacteria</taxon>
        <taxon>Bacillati</taxon>
        <taxon>Actinomycetota</taxon>
        <taxon>Actinomycetes</taxon>
        <taxon>Pseudonocardiales</taxon>
        <taxon>Pseudonocardiaceae</taxon>
        <taxon>Kibdelosporangium</taxon>
    </lineage>
</organism>
<sequence>MAADKAAIPLDIAGRLCTAQMHGLPGEPGHVCVITNITPR</sequence>
<reference evidence="1 2" key="1">
    <citation type="submission" date="2017-04" db="EMBL/GenBank/DDBJ databases">
        <authorList>
            <person name="Afonso C.L."/>
            <person name="Miller P.J."/>
            <person name="Scott M.A."/>
            <person name="Spackman E."/>
            <person name="Goraichik I."/>
            <person name="Dimitrov K.M."/>
            <person name="Suarez D.L."/>
            <person name="Swayne D.E."/>
        </authorList>
    </citation>
    <scope>NUCLEOTIDE SEQUENCE [LARGE SCALE GENOMIC DNA]</scope>
    <source>
        <strain evidence="1 2">DSM 43828</strain>
    </source>
</reference>
<evidence type="ECO:0000313" key="1">
    <source>
        <dbReference type="EMBL" id="SMD06918.1"/>
    </source>
</evidence>
<keyword evidence="2" id="KW-1185">Reference proteome</keyword>
<evidence type="ECO:0000313" key="2">
    <source>
        <dbReference type="Proteomes" id="UP000192674"/>
    </source>
</evidence>
<dbReference type="Proteomes" id="UP000192674">
    <property type="component" value="Unassembled WGS sequence"/>
</dbReference>
<dbReference type="AlphaFoldDB" id="A0A1W2ECV4"/>
<proteinExistence type="predicted"/>
<name>A0A1W2ECV4_KIBAR</name>
<dbReference type="EMBL" id="FWXV01000003">
    <property type="protein sequence ID" value="SMD06918.1"/>
    <property type="molecule type" value="Genomic_DNA"/>
</dbReference>
<gene>
    <name evidence="1" type="ORF">SAMN05661093_04155</name>
</gene>
<accession>A0A1W2ECV4</accession>
<protein>
    <submittedName>
        <fullName evidence="1">Uncharacterized protein</fullName>
    </submittedName>
</protein>